<proteinExistence type="predicted"/>
<evidence type="ECO:0000256" key="1">
    <source>
        <dbReference type="SAM" id="MobiDB-lite"/>
    </source>
</evidence>
<dbReference type="GO" id="GO:0015074">
    <property type="term" value="P:DNA integration"/>
    <property type="evidence" value="ECO:0007669"/>
    <property type="project" value="InterPro"/>
</dbReference>
<evidence type="ECO:0000259" key="2">
    <source>
        <dbReference type="PROSITE" id="PS50994"/>
    </source>
</evidence>
<dbReference type="Gene3D" id="3.30.420.10">
    <property type="entry name" value="Ribonuclease H-like superfamily/Ribonuclease H"/>
    <property type="match status" value="1"/>
</dbReference>
<dbReference type="Pfam" id="PF25597">
    <property type="entry name" value="SH3_retrovirus"/>
    <property type="match status" value="1"/>
</dbReference>
<dbReference type="InterPro" id="IPR057670">
    <property type="entry name" value="SH3_retrovirus"/>
</dbReference>
<dbReference type="PANTHER" id="PTHR42648:SF21">
    <property type="entry name" value="CYSTEINE-RICH RLK (RECEPTOR-LIKE PROTEIN KINASE) 8"/>
    <property type="match status" value="1"/>
</dbReference>
<dbReference type="PANTHER" id="PTHR42648">
    <property type="entry name" value="TRANSPOSASE, PUTATIVE-RELATED"/>
    <property type="match status" value="1"/>
</dbReference>
<feature type="compositionally biased region" description="Polar residues" evidence="1">
    <location>
        <begin position="282"/>
        <end position="291"/>
    </location>
</feature>
<protein>
    <recommendedName>
        <fullName evidence="2">Integrase catalytic domain-containing protein</fullName>
    </recommendedName>
</protein>
<dbReference type="EMBL" id="CP144754">
    <property type="protein sequence ID" value="WVZ97829.1"/>
    <property type="molecule type" value="Genomic_DNA"/>
</dbReference>
<reference evidence="3 4" key="1">
    <citation type="submission" date="2024-02" db="EMBL/GenBank/DDBJ databases">
        <title>High-quality chromosome-scale genome assembly of Pensacola bahiagrass (Paspalum notatum Flugge var. saurae).</title>
        <authorList>
            <person name="Vega J.M."/>
            <person name="Podio M."/>
            <person name="Orjuela J."/>
            <person name="Siena L.A."/>
            <person name="Pessino S.C."/>
            <person name="Combes M.C."/>
            <person name="Mariac C."/>
            <person name="Albertini E."/>
            <person name="Pupilli F."/>
            <person name="Ortiz J.P.A."/>
            <person name="Leblanc O."/>
        </authorList>
    </citation>
    <scope>NUCLEOTIDE SEQUENCE [LARGE SCALE GENOMIC DNA]</scope>
    <source>
        <strain evidence="3">R1</strain>
        <tissue evidence="3">Leaf</tissue>
    </source>
</reference>
<sequence>MKDVTFEKDKLCSACQTGKQVASHHPMKTCVSTSKPLQLLHMDLFGPTTYERIGGNLYCLISAKRAQHEFGLNIVKVRSDNGSEFKNYKVDEWCDEEGIKHEFSATYTPQQNGVVERKNKTLITLARAMLDDYGMSEDFWAEAINTACHASNRVYLHRLLGKTPYELLIGRKPNISYFRVFGCKCFIYKKKRLGKFEKRCDVGFFVGYASNSKAYRVFNQTTGMIDETCGVEFDETNGSQREMFSHDDVDDEPLRDAMMNMTIGDVNPEEVHEDNDQGGGNSPSRPSTSMSPHVDENEEKELE</sequence>
<feature type="region of interest" description="Disordered" evidence="1">
    <location>
        <begin position="264"/>
        <end position="303"/>
    </location>
</feature>
<evidence type="ECO:0000313" key="4">
    <source>
        <dbReference type="Proteomes" id="UP001341281"/>
    </source>
</evidence>
<dbReference type="InterPro" id="IPR012337">
    <property type="entry name" value="RNaseH-like_sf"/>
</dbReference>
<gene>
    <name evidence="3" type="ORF">U9M48_043339</name>
</gene>
<dbReference type="GO" id="GO:0003676">
    <property type="term" value="F:nucleic acid binding"/>
    <property type="evidence" value="ECO:0007669"/>
    <property type="project" value="InterPro"/>
</dbReference>
<evidence type="ECO:0000313" key="3">
    <source>
        <dbReference type="EMBL" id="WVZ97829.1"/>
    </source>
</evidence>
<dbReference type="AlphaFoldDB" id="A0AAQ3USJ5"/>
<organism evidence="3 4">
    <name type="scientific">Paspalum notatum var. saurae</name>
    <dbReference type="NCBI Taxonomy" id="547442"/>
    <lineage>
        <taxon>Eukaryota</taxon>
        <taxon>Viridiplantae</taxon>
        <taxon>Streptophyta</taxon>
        <taxon>Embryophyta</taxon>
        <taxon>Tracheophyta</taxon>
        <taxon>Spermatophyta</taxon>
        <taxon>Magnoliopsida</taxon>
        <taxon>Liliopsida</taxon>
        <taxon>Poales</taxon>
        <taxon>Poaceae</taxon>
        <taxon>PACMAD clade</taxon>
        <taxon>Panicoideae</taxon>
        <taxon>Andropogonodae</taxon>
        <taxon>Paspaleae</taxon>
        <taxon>Paspalinae</taxon>
        <taxon>Paspalum</taxon>
    </lineage>
</organism>
<dbReference type="InterPro" id="IPR036397">
    <property type="entry name" value="RNaseH_sf"/>
</dbReference>
<keyword evidence="4" id="KW-1185">Reference proteome</keyword>
<accession>A0AAQ3USJ5</accession>
<name>A0AAQ3USJ5_PASNO</name>
<dbReference type="Proteomes" id="UP001341281">
    <property type="component" value="Chromosome 10"/>
</dbReference>
<dbReference type="InterPro" id="IPR001584">
    <property type="entry name" value="Integrase_cat-core"/>
</dbReference>
<dbReference type="PROSITE" id="PS50994">
    <property type="entry name" value="INTEGRASE"/>
    <property type="match status" value="1"/>
</dbReference>
<dbReference type="SUPFAM" id="SSF53098">
    <property type="entry name" value="Ribonuclease H-like"/>
    <property type="match status" value="1"/>
</dbReference>
<feature type="domain" description="Integrase catalytic" evidence="2">
    <location>
        <begin position="77"/>
        <end position="172"/>
    </location>
</feature>
<dbReference type="InterPro" id="IPR039537">
    <property type="entry name" value="Retrotran_Ty1/copia-like"/>
</dbReference>